<dbReference type="STRING" id="1454373.ACMU_07395"/>
<dbReference type="PANTHER" id="PTHR30632:SF0">
    <property type="entry name" value="SULFATE-BINDING PROTEIN"/>
    <property type="match status" value="1"/>
</dbReference>
<dbReference type="InterPro" id="IPR036465">
    <property type="entry name" value="vWFA_dom_sf"/>
</dbReference>
<protein>
    <recommendedName>
        <fullName evidence="1">VWFA domain-containing protein</fullName>
    </recommendedName>
</protein>
<gene>
    <name evidence="2" type="ORF">ACMU_07395</name>
</gene>
<dbReference type="RefSeq" id="WP_035257057.1">
    <property type="nucleotide sequence ID" value="NZ_JFKE01000002.1"/>
</dbReference>
<dbReference type="Gene3D" id="3.40.50.410">
    <property type="entry name" value="von Willebrand factor, type A domain"/>
    <property type="match status" value="1"/>
</dbReference>
<dbReference type="SUPFAM" id="SSF53300">
    <property type="entry name" value="vWA-like"/>
    <property type="match status" value="1"/>
</dbReference>
<dbReference type="OrthoDB" id="5621159at2"/>
<dbReference type="SMART" id="SM00327">
    <property type="entry name" value="VWA"/>
    <property type="match status" value="1"/>
</dbReference>
<evidence type="ECO:0000313" key="3">
    <source>
        <dbReference type="Proteomes" id="UP000026249"/>
    </source>
</evidence>
<dbReference type="Pfam" id="PF13531">
    <property type="entry name" value="SBP_bac_11"/>
    <property type="match status" value="1"/>
</dbReference>
<dbReference type="AlphaFoldDB" id="A0A037ZM78"/>
<dbReference type="PROSITE" id="PS50234">
    <property type="entry name" value="VWFA"/>
    <property type="match status" value="1"/>
</dbReference>
<name>A0A037ZM78_9RHOB</name>
<feature type="domain" description="VWFA" evidence="1">
    <location>
        <begin position="352"/>
        <end position="538"/>
    </location>
</feature>
<organism evidence="2 3">
    <name type="scientific">Actibacterium mucosum KCTC 23349</name>
    <dbReference type="NCBI Taxonomy" id="1454373"/>
    <lineage>
        <taxon>Bacteria</taxon>
        <taxon>Pseudomonadati</taxon>
        <taxon>Pseudomonadota</taxon>
        <taxon>Alphaproteobacteria</taxon>
        <taxon>Rhodobacterales</taxon>
        <taxon>Roseobacteraceae</taxon>
        <taxon>Actibacterium</taxon>
    </lineage>
</organism>
<evidence type="ECO:0000259" key="1">
    <source>
        <dbReference type="PROSITE" id="PS50234"/>
    </source>
</evidence>
<proteinExistence type="predicted"/>
<dbReference type="EMBL" id="JFKE01000002">
    <property type="protein sequence ID" value="KAJ56754.1"/>
    <property type="molecule type" value="Genomic_DNA"/>
</dbReference>
<reference evidence="2 3" key="1">
    <citation type="submission" date="2014-03" db="EMBL/GenBank/DDBJ databases">
        <title>Draft Genome Sequence of Actibacterium mucosum KCTC 23349, a Marine Alphaproteobacterium with Complex Ionic Requirements Isolated from Mediterranean Seawater at Malvarrosa Beach, Valencia, Spain.</title>
        <authorList>
            <person name="Arahal D.R."/>
            <person name="Shao Z."/>
            <person name="Lai Q."/>
            <person name="Pujalte M.J."/>
        </authorList>
    </citation>
    <scope>NUCLEOTIDE SEQUENCE [LARGE SCALE GENOMIC DNA]</scope>
    <source>
        <strain evidence="2 3">KCTC 23349</strain>
    </source>
</reference>
<dbReference type="GO" id="GO:0030973">
    <property type="term" value="F:molybdate ion binding"/>
    <property type="evidence" value="ECO:0007669"/>
    <property type="project" value="TreeGrafter"/>
</dbReference>
<dbReference type="Pfam" id="PF13768">
    <property type="entry name" value="VWA_3"/>
    <property type="match status" value="1"/>
</dbReference>
<evidence type="ECO:0000313" key="2">
    <source>
        <dbReference type="EMBL" id="KAJ56754.1"/>
    </source>
</evidence>
<dbReference type="GO" id="GO:0015689">
    <property type="term" value="P:molybdate ion transport"/>
    <property type="evidence" value="ECO:0007669"/>
    <property type="project" value="TreeGrafter"/>
</dbReference>
<accession>A0A037ZM78</accession>
<keyword evidence="3" id="KW-1185">Reference proteome</keyword>
<dbReference type="SUPFAM" id="SSF53850">
    <property type="entry name" value="Periplasmic binding protein-like II"/>
    <property type="match status" value="1"/>
</dbReference>
<comment type="caution">
    <text evidence="2">The sequence shown here is derived from an EMBL/GenBank/DDBJ whole genome shotgun (WGS) entry which is preliminary data.</text>
</comment>
<dbReference type="InterPro" id="IPR002035">
    <property type="entry name" value="VWF_A"/>
</dbReference>
<sequence>MKRLIPIVAVALLAIAVVFGSGIIPQQNGLRGNLHIVSGSENKALEPIIAEWGNENGVDVKVTYKGSVDISRILGEGAEGEFDAVWPANSLWIELGDTQKVVKHRESILRSPVVLGLRRPIAERLGWVGRDDITVQMIQEAASADKFRLSMTSATQSNSGASAYFGFLYALGDNPDVLTLDDLGDEALQDKVRDLLAQVDRSSGSSGWLKDSLVANPRAFDAMFNYEALVIEANQALVASGQDPLYVIYPANGLSVADSPLGYVNKGNAETEEAFLNLQAHLLSDPVQDQLVALGRRAGLIGLAADNADTAVWNPEWGVDLNRAIAPIPTPDAAVIGEALRLYQSELRKPSLTVWVLDVSGSMEGEPLDQLKAAMGLLLDAEAAAVNLLQPSSRDINILLAFNHEHLPPETYKGAEPAALRQALNTVQGLQAGGGTDLYAALWYALEALEPYHADGTLFDYLPAIVAMTDGASDTINRDLLLRTLETNGFGSDVPIHAIAFGAADETQLKELNEATIGRQFSAGSDLAGALRKAKGYN</sequence>
<dbReference type="Proteomes" id="UP000026249">
    <property type="component" value="Unassembled WGS sequence"/>
</dbReference>
<dbReference type="InterPro" id="IPR050682">
    <property type="entry name" value="ModA/WtpA"/>
</dbReference>
<dbReference type="PANTHER" id="PTHR30632">
    <property type="entry name" value="MOLYBDATE-BINDING PERIPLASMIC PROTEIN"/>
    <property type="match status" value="1"/>
</dbReference>